<dbReference type="EC" id="5.2.1.8" evidence="2"/>
<evidence type="ECO:0000313" key="6">
    <source>
        <dbReference type="EMBL" id="CAD8443426.1"/>
    </source>
</evidence>
<dbReference type="InterPro" id="IPR050754">
    <property type="entry name" value="FKBP4/5/8-like"/>
</dbReference>
<gene>
    <name evidence="6" type="ORF">LAMO00422_LOCUS7223</name>
</gene>
<evidence type="ECO:0000256" key="3">
    <source>
        <dbReference type="ARBA" id="ARBA00023110"/>
    </source>
</evidence>
<dbReference type="GO" id="GO:0003755">
    <property type="term" value="F:peptidyl-prolyl cis-trans isomerase activity"/>
    <property type="evidence" value="ECO:0007669"/>
    <property type="project" value="UniProtKB-EC"/>
</dbReference>
<dbReference type="PANTHER" id="PTHR46512">
    <property type="entry name" value="PEPTIDYLPROLYL ISOMERASE"/>
    <property type="match status" value="1"/>
</dbReference>
<feature type="region of interest" description="Disordered" evidence="5">
    <location>
        <begin position="167"/>
        <end position="191"/>
    </location>
</feature>
<name>A0A7S0GVV9_9EUKA</name>
<dbReference type="Gene3D" id="1.25.40.10">
    <property type="entry name" value="Tetratricopeptide repeat domain"/>
    <property type="match status" value="1"/>
</dbReference>
<dbReference type="SMART" id="SM00028">
    <property type="entry name" value="TPR"/>
    <property type="match status" value="3"/>
</dbReference>
<feature type="compositionally biased region" description="Basic and acidic residues" evidence="5">
    <location>
        <begin position="181"/>
        <end position="191"/>
    </location>
</feature>
<keyword evidence="3" id="KW-0697">Rotamase</keyword>
<evidence type="ECO:0000256" key="5">
    <source>
        <dbReference type="SAM" id="MobiDB-lite"/>
    </source>
</evidence>
<organism evidence="6">
    <name type="scientific">Amorphochlora amoebiformis</name>
    <dbReference type="NCBI Taxonomy" id="1561963"/>
    <lineage>
        <taxon>Eukaryota</taxon>
        <taxon>Sar</taxon>
        <taxon>Rhizaria</taxon>
        <taxon>Cercozoa</taxon>
        <taxon>Chlorarachniophyceae</taxon>
        <taxon>Amorphochlora</taxon>
    </lineage>
</organism>
<reference evidence="6" key="1">
    <citation type="submission" date="2021-01" db="EMBL/GenBank/DDBJ databases">
        <authorList>
            <person name="Corre E."/>
            <person name="Pelletier E."/>
            <person name="Niang G."/>
            <person name="Scheremetjew M."/>
            <person name="Finn R."/>
            <person name="Kale V."/>
            <person name="Holt S."/>
            <person name="Cochrane G."/>
            <person name="Meng A."/>
            <person name="Brown T."/>
            <person name="Cohen L."/>
        </authorList>
    </citation>
    <scope>NUCLEOTIDE SEQUENCE</scope>
    <source>
        <strain evidence="6">CCMP2058</strain>
    </source>
</reference>
<comment type="catalytic activity">
    <reaction evidence="1">
        <text>[protein]-peptidylproline (omega=180) = [protein]-peptidylproline (omega=0)</text>
        <dbReference type="Rhea" id="RHEA:16237"/>
        <dbReference type="Rhea" id="RHEA-COMP:10747"/>
        <dbReference type="Rhea" id="RHEA-COMP:10748"/>
        <dbReference type="ChEBI" id="CHEBI:83833"/>
        <dbReference type="ChEBI" id="CHEBI:83834"/>
        <dbReference type="EC" id="5.2.1.8"/>
    </reaction>
</comment>
<dbReference type="AlphaFoldDB" id="A0A7S0GVV9"/>
<evidence type="ECO:0000256" key="4">
    <source>
        <dbReference type="ARBA" id="ARBA00023235"/>
    </source>
</evidence>
<dbReference type="EMBL" id="HBEM01010301">
    <property type="protein sequence ID" value="CAD8443426.1"/>
    <property type="molecule type" value="Transcribed_RNA"/>
</dbReference>
<sequence length="230" mass="26166">MAEMDNTVEAMMKKANELKGEGNAFYKEKKYQKALGKYTKIFLYINHLALPQDLKQMVGNRAPDTGNVKPEDVKKLQIIANQNCAMCALRQLKFDKSVDFSERALKIDPEAPKARMIRGRARLRLGNLEGARSDLLFAQKHFPKSDPIKSDLSELKKKFKKVRDKQRQQYAGMFDRKPKKQVVEKNKKSTKDISNLVSEMVGEQSHTSASTDKEIKSLISEMVGGDKVDK</sequence>
<evidence type="ECO:0000256" key="2">
    <source>
        <dbReference type="ARBA" id="ARBA00013194"/>
    </source>
</evidence>
<dbReference type="SUPFAM" id="SSF48452">
    <property type="entry name" value="TPR-like"/>
    <property type="match status" value="1"/>
</dbReference>
<accession>A0A7S0GVV9</accession>
<dbReference type="InterPro" id="IPR011990">
    <property type="entry name" value="TPR-like_helical_dom_sf"/>
</dbReference>
<proteinExistence type="predicted"/>
<keyword evidence="4" id="KW-0413">Isomerase</keyword>
<dbReference type="InterPro" id="IPR019734">
    <property type="entry name" value="TPR_rpt"/>
</dbReference>
<protein>
    <recommendedName>
        <fullName evidence="2">peptidylprolyl isomerase</fullName>
        <ecNumber evidence="2">5.2.1.8</ecNumber>
    </recommendedName>
</protein>
<dbReference type="PANTHER" id="PTHR46512:SF9">
    <property type="entry name" value="PEPTIDYLPROLYL ISOMERASE"/>
    <property type="match status" value="1"/>
</dbReference>
<evidence type="ECO:0000256" key="1">
    <source>
        <dbReference type="ARBA" id="ARBA00000971"/>
    </source>
</evidence>